<feature type="transmembrane region" description="Helical" evidence="1">
    <location>
        <begin position="168"/>
        <end position="186"/>
    </location>
</feature>
<feature type="transmembrane region" description="Helical" evidence="1">
    <location>
        <begin position="101"/>
        <end position="122"/>
    </location>
</feature>
<accession>A0A917YFU4</accession>
<gene>
    <name evidence="2" type="ORF">GCM10010991_01560</name>
</gene>
<proteinExistence type="predicted"/>
<dbReference type="EMBL" id="BMLP01000001">
    <property type="protein sequence ID" value="GGO23816.1"/>
    <property type="molecule type" value="Genomic_DNA"/>
</dbReference>
<evidence type="ECO:0000256" key="1">
    <source>
        <dbReference type="SAM" id="Phobius"/>
    </source>
</evidence>
<comment type="caution">
    <text evidence="2">The sequence shown here is derived from an EMBL/GenBank/DDBJ whole genome shotgun (WGS) entry which is preliminary data.</text>
</comment>
<name>A0A917YFU4_9RHOB</name>
<dbReference type="Proteomes" id="UP000598196">
    <property type="component" value="Unassembled WGS sequence"/>
</dbReference>
<sequence>MTIPNLILALAALLLMPGPTNTLLAVAGAERGLRAALSLIPFELSAYLAVTVPLALMGNLLASEVPMLKPVLAGLAGIWVLLLAIRMWHFRPDTQGTSVTAWGVFVTTLLNPKGLIFGLVLLPGPELPLRVFVFSLLVTAIAALWAGFGSLATLRPSTAQSASLRLRQVAAVWLALLSMGLLYSAAQATHLY</sequence>
<feature type="transmembrane region" description="Helical" evidence="1">
    <location>
        <begin position="68"/>
        <end position="89"/>
    </location>
</feature>
<dbReference type="AlphaFoldDB" id="A0A917YFU4"/>
<protein>
    <submittedName>
        <fullName evidence="2">Threonine transporter RhtB</fullName>
    </submittedName>
</protein>
<dbReference type="RefSeq" id="WP_146286029.1">
    <property type="nucleotide sequence ID" value="NZ_BMLP01000001.1"/>
</dbReference>
<evidence type="ECO:0000313" key="2">
    <source>
        <dbReference type="EMBL" id="GGO23816.1"/>
    </source>
</evidence>
<keyword evidence="1" id="KW-0812">Transmembrane</keyword>
<evidence type="ECO:0000313" key="3">
    <source>
        <dbReference type="Proteomes" id="UP000598196"/>
    </source>
</evidence>
<reference evidence="2 3" key="1">
    <citation type="journal article" date="2014" name="Int. J. Syst. Evol. Microbiol.">
        <title>Complete genome sequence of Corynebacterium casei LMG S-19264T (=DSM 44701T), isolated from a smear-ripened cheese.</title>
        <authorList>
            <consortium name="US DOE Joint Genome Institute (JGI-PGF)"/>
            <person name="Walter F."/>
            <person name="Albersmeier A."/>
            <person name="Kalinowski J."/>
            <person name="Ruckert C."/>
        </authorList>
    </citation>
    <scope>NUCLEOTIDE SEQUENCE [LARGE SCALE GENOMIC DNA]</scope>
    <source>
        <strain evidence="2 3">CGMCC 1.7029</strain>
    </source>
</reference>
<dbReference type="OrthoDB" id="6710777at2"/>
<keyword evidence="1" id="KW-1133">Transmembrane helix</keyword>
<keyword evidence="3" id="KW-1185">Reference proteome</keyword>
<keyword evidence="1" id="KW-0472">Membrane</keyword>
<organism evidence="2 3">
    <name type="scientific">Gemmobacter aquaticus</name>
    <dbReference type="NCBI Taxonomy" id="490185"/>
    <lineage>
        <taxon>Bacteria</taxon>
        <taxon>Pseudomonadati</taxon>
        <taxon>Pseudomonadota</taxon>
        <taxon>Alphaproteobacteria</taxon>
        <taxon>Rhodobacterales</taxon>
        <taxon>Paracoccaceae</taxon>
        <taxon>Gemmobacter</taxon>
    </lineage>
</organism>
<feature type="transmembrane region" description="Helical" evidence="1">
    <location>
        <begin position="129"/>
        <end position="148"/>
    </location>
</feature>
<feature type="transmembrane region" description="Helical" evidence="1">
    <location>
        <begin position="35"/>
        <end position="56"/>
    </location>
</feature>